<keyword evidence="3" id="KW-1185">Reference proteome</keyword>
<gene>
    <name evidence="2" type="ORF">TRFO_25293</name>
</gene>
<dbReference type="RefSeq" id="XP_068359755.1">
    <property type="nucleotide sequence ID" value="XM_068504262.1"/>
</dbReference>
<reference evidence="2" key="1">
    <citation type="submission" date="2016-10" db="EMBL/GenBank/DDBJ databases">
        <authorList>
            <person name="Benchimol M."/>
            <person name="Almeida L.G."/>
            <person name="Vasconcelos A.T."/>
            <person name="Perreira-Neves A."/>
            <person name="Rosa I.A."/>
            <person name="Tasca T."/>
            <person name="Bogo M.R."/>
            <person name="de Souza W."/>
        </authorList>
    </citation>
    <scope>NUCLEOTIDE SEQUENCE [LARGE SCALE GENOMIC DNA]</scope>
    <source>
        <strain evidence="2">K</strain>
    </source>
</reference>
<evidence type="ECO:0000313" key="2">
    <source>
        <dbReference type="EMBL" id="OHT06619.1"/>
    </source>
</evidence>
<organism evidence="2 3">
    <name type="scientific">Tritrichomonas foetus</name>
    <dbReference type="NCBI Taxonomy" id="1144522"/>
    <lineage>
        <taxon>Eukaryota</taxon>
        <taxon>Metamonada</taxon>
        <taxon>Parabasalia</taxon>
        <taxon>Tritrichomonadida</taxon>
        <taxon>Tritrichomonadidae</taxon>
        <taxon>Tritrichomonas</taxon>
    </lineage>
</organism>
<protein>
    <recommendedName>
        <fullName evidence="4">C2 domain-containing protein</fullName>
    </recommendedName>
</protein>
<evidence type="ECO:0000313" key="3">
    <source>
        <dbReference type="Proteomes" id="UP000179807"/>
    </source>
</evidence>
<evidence type="ECO:0000256" key="1">
    <source>
        <dbReference type="SAM" id="MobiDB-lite"/>
    </source>
</evidence>
<dbReference type="AlphaFoldDB" id="A0A1J4K625"/>
<dbReference type="Proteomes" id="UP000179807">
    <property type="component" value="Unassembled WGS sequence"/>
</dbReference>
<feature type="compositionally biased region" description="Low complexity" evidence="1">
    <location>
        <begin position="337"/>
        <end position="348"/>
    </location>
</feature>
<comment type="caution">
    <text evidence="2">The sequence shown here is derived from an EMBL/GenBank/DDBJ whole genome shotgun (WGS) entry which is preliminary data.</text>
</comment>
<dbReference type="OrthoDB" id="10563777at2759"/>
<sequence>MKSEESLFSATEEELFKKIKRVYNSINRHLDDADEPLSELSTLSLSDDGLSNVSDISSVPSFQFSIHKKKEFRTPQNRKSRIPVFSGKKPMKRIERNNKNDRYVYTPEKHENKIKTEKPKQEIIRKIFCQPEHPQNFLIPNVSDYSRACICIFEGTDFPRSRFGERSTYVTVQLHPDIIPIKSPISFNRTKNAIYNGGFDINTSGLDFTSIVPLLSVYDFINEHESELLGVAFLELHLARKVDDICIIVQDEWVDIFSVDRKIKTGRVRVTLIFHNDDDVSDYLRKPNSIESRNVNNSQSEPKDYYQNEIIEEESENEKENKIIKSPLKASPQKQFKSNANSNNKSNSPIKYTTNNNSLDKSPNNKVTNNKSPKKIHSKEQINAKSEEDTAKYESLGIQAEMANTNWCENTESFGALSLTTKLMDMNLNVNEDSDSSIPQKNMADVNVNPKRFSTPANITKKVKHVFADESALDTMKGELFSDSESEEDEIEFHNNSTKPKYTRYSDFGFMKK</sequence>
<evidence type="ECO:0008006" key="4">
    <source>
        <dbReference type="Google" id="ProtNLM"/>
    </source>
</evidence>
<dbReference type="EMBL" id="MLAK01000720">
    <property type="protein sequence ID" value="OHT06619.1"/>
    <property type="molecule type" value="Genomic_DNA"/>
</dbReference>
<name>A0A1J4K625_9EUKA</name>
<dbReference type="VEuPathDB" id="TrichDB:TRFO_25293"/>
<feature type="compositionally biased region" description="Polar residues" evidence="1">
    <location>
        <begin position="349"/>
        <end position="371"/>
    </location>
</feature>
<proteinExistence type="predicted"/>
<accession>A0A1J4K625</accession>
<feature type="region of interest" description="Disordered" evidence="1">
    <location>
        <begin position="327"/>
        <end position="388"/>
    </location>
</feature>
<feature type="compositionally biased region" description="Basic and acidic residues" evidence="1">
    <location>
        <begin position="378"/>
        <end position="388"/>
    </location>
</feature>
<dbReference type="GeneID" id="94838966"/>